<proteinExistence type="predicted"/>
<organism evidence="2 3">
    <name type="scientific">Tetragenococcus halophilus (strain DSM 20338 / JCM 20259 / NCIMB 9735 / NBRC 12172)</name>
    <name type="common">Pediococcus halophilus</name>
    <dbReference type="NCBI Taxonomy" id="945021"/>
    <lineage>
        <taxon>Bacteria</taxon>
        <taxon>Bacillati</taxon>
        <taxon>Bacillota</taxon>
        <taxon>Bacilli</taxon>
        <taxon>Lactobacillales</taxon>
        <taxon>Enterococcaceae</taxon>
        <taxon>Tetragenococcus</taxon>
    </lineage>
</organism>
<gene>
    <name evidence="2" type="ordered locus">TEH_09460</name>
</gene>
<dbReference type="KEGG" id="thl:TEH_09460"/>
<sequence>MQARPSQFSLLMRFLFVSASVCLQLPSDSASRRTPLLLANSSYCQACSGLSPPSYRPCRAHKNQAFLSATEETLGF</sequence>
<accession>A0AAN1SHH5</accession>
<feature type="signal peptide" evidence="1">
    <location>
        <begin position="1"/>
        <end position="19"/>
    </location>
</feature>
<protein>
    <recommendedName>
        <fullName evidence="4">Secreted protein</fullName>
    </recommendedName>
</protein>
<dbReference type="Proteomes" id="UP000002663">
    <property type="component" value="Chromosome"/>
</dbReference>
<evidence type="ECO:0000313" key="2">
    <source>
        <dbReference type="EMBL" id="BAK94273.1"/>
    </source>
</evidence>
<dbReference type="AlphaFoldDB" id="A0AAN1SHH5"/>
<evidence type="ECO:0000313" key="3">
    <source>
        <dbReference type="Proteomes" id="UP000002663"/>
    </source>
</evidence>
<evidence type="ECO:0008006" key="4">
    <source>
        <dbReference type="Google" id="ProtNLM"/>
    </source>
</evidence>
<evidence type="ECO:0000256" key="1">
    <source>
        <dbReference type="SAM" id="SignalP"/>
    </source>
</evidence>
<keyword evidence="1" id="KW-0732">Signal</keyword>
<name>A0AAN1SHH5_TETHN</name>
<feature type="chain" id="PRO_5042834509" description="Secreted protein" evidence="1">
    <location>
        <begin position="20"/>
        <end position="76"/>
    </location>
</feature>
<reference evidence="2 3" key="1">
    <citation type="submission" date="2011-01" db="EMBL/GenBank/DDBJ databases">
        <title>Whole genome sequence of Tetragenococcus halophilus NBRC 12172.</title>
        <authorList>
            <person name="Nakazawa H."/>
            <person name="Omata S."/>
            <person name="Koga C."/>
            <person name="Watanabe Y."/>
            <person name="Katano Y."/>
            <person name="Ito N."/>
            <person name="Tsukatani N."/>
            <person name="Ankai A."/>
            <person name="Oguchi A."/>
            <person name="Fukui S."/>
            <person name="Yashiro I."/>
            <person name="Kamata S."/>
            <person name="Hashimoto Y."/>
            <person name="Yamazaki J."/>
            <person name="Taguchi H."/>
            <person name="Tanaka A."/>
            <person name="Koyama T."/>
            <person name="Ichige A."/>
            <person name="Hanya Y."/>
            <person name="Tanikawa S."/>
            <person name="Yamazaki S."/>
            <person name="Fujita N."/>
        </authorList>
    </citation>
    <scope>NUCLEOTIDE SEQUENCE [LARGE SCALE GENOMIC DNA]</scope>
    <source>
        <strain evidence="3">DSM 20338 / JCM 20259 / NCIMB 9735 / NBRC 12172</strain>
    </source>
</reference>
<dbReference type="EMBL" id="AP012046">
    <property type="protein sequence ID" value="BAK94273.1"/>
    <property type="molecule type" value="Genomic_DNA"/>
</dbReference>